<dbReference type="Proteomes" id="UP001164286">
    <property type="component" value="Unassembled WGS sequence"/>
</dbReference>
<dbReference type="GO" id="GO:0016791">
    <property type="term" value="F:phosphatase activity"/>
    <property type="evidence" value="ECO:0007669"/>
    <property type="project" value="InterPro"/>
</dbReference>
<dbReference type="InterPro" id="IPR023214">
    <property type="entry name" value="HAD_sf"/>
</dbReference>
<dbReference type="InterPro" id="IPR006384">
    <property type="entry name" value="HAD_hydro_PyrdxlP_Pase-like"/>
</dbReference>
<dbReference type="EMBL" id="JAKWFO010000004">
    <property type="protein sequence ID" value="KAI9637605.1"/>
    <property type="molecule type" value="Genomic_DNA"/>
</dbReference>
<dbReference type="NCBIfam" id="TIGR01489">
    <property type="entry name" value="DKMTPPase-SF"/>
    <property type="match status" value="1"/>
</dbReference>
<evidence type="ECO:0000256" key="1">
    <source>
        <dbReference type="ARBA" id="ARBA00022801"/>
    </source>
</evidence>
<dbReference type="Pfam" id="PF12710">
    <property type="entry name" value="HAD"/>
    <property type="match status" value="1"/>
</dbReference>
<proteinExistence type="predicted"/>
<dbReference type="InterPro" id="IPR036412">
    <property type="entry name" value="HAD-like_sf"/>
</dbReference>
<dbReference type="NCBIfam" id="TIGR01488">
    <property type="entry name" value="HAD-SF-IB"/>
    <property type="match status" value="1"/>
</dbReference>
<dbReference type="InterPro" id="IPR050849">
    <property type="entry name" value="HAD-like_hydrolase_phosphatase"/>
</dbReference>
<keyword evidence="3" id="KW-1185">Reference proteome</keyword>
<evidence type="ECO:0000313" key="3">
    <source>
        <dbReference type="Proteomes" id="UP001164286"/>
    </source>
</evidence>
<dbReference type="SUPFAM" id="SSF56784">
    <property type="entry name" value="HAD-like"/>
    <property type="match status" value="1"/>
</dbReference>
<dbReference type="PANTHER" id="PTHR28181:SF2">
    <property type="entry name" value="PHOSPHORIC MONOESTER HYDROLASE"/>
    <property type="match status" value="1"/>
</dbReference>
<protein>
    <submittedName>
        <fullName evidence="2">HAD-like domain-containing protein</fullName>
    </submittedName>
</protein>
<dbReference type="AlphaFoldDB" id="A0AA38LVP5"/>
<dbReference type="PANTHER" id="PTHR28181">
    <property type="entry name" value="UPF0655 PROTEIN YCR015C"/>
    <property type="match status" value="1"/>
</dbReference>
<evidence type="ECO:0000313" key="2">
    <source>
        <dbReference type="EMBL" id="KAI9637605.1"/>
    </source>
</evidence>
<comment type="caution">
    <text evidence="2">The sequence shown here is derived from an EMBL/GenBank/DDBJ whole genome shotgun (WGS) entry which is preliminary data.</text>
</comment>
<dbReference type="GeneID" id="77731682"/>
<dbReference type="RefSeq" id="XP_052947382.1">
    <property type="nucleotide sequence ID" value="XM_053092477.1"/>
</dbReference>
<dbReference type="Gene3D" id="3.40.50.1000">
    <property type="entry name" value="HAD superfamily/HAD-like"/>
    <property type="match status" value="1"/>
</dbReference>
<reference evidence="2" key="1">
    <citation type="journal article" date="2022" name="G3 (Bethesda)">
        <title>High quality genome of the basidiomycete yeast Dioszegia hungarica PDD-24b-2 isolated from cloud water.</title>
        <authorList>
            <person name="Jarrige D."/>
            <person name="Haridas S."/>
            <person name="Bleykasten-Grosshans C."/>
            <person name="Joly M."/>
            <person name="Nadalig T."/>
            <person name="Sancelme M."/>
            <person name="Vuilleumier S."/>
            <person name="Grigoriev I.V."/>
            <person name="Amato P."/>
            <person name="Bringel F."/>
        </authorList>
    </citation>
    <scope>NUCLEOTIDE SEQUENCE</scope>
    <source>
        <strain evidence="2">PDD-24b-2</strain>
    </source>
</reference>
<keyword evidence="1" id="KW-0378">Hydrolase</keyword>
<dbReference type="Gene3D" id="3.90.1470.20">
    <property type="match status" value="1"/>
</dbReference>
<name>A0AA38LVP5_9TREE</name>
<gene>
    <name evidence="2" type="ORF">MKK02DRAFT_43531</name>
</gene>
<organism evidence="2 3">
    <name type="scientific">Dioszegia hungarica</name>
    <dbReference type="NCBI Taxonomy" id="4972"/>
    <lineage>
        <taxon>Eukaryota</taxon>
        <taxon>Fungi</taxon>
        <taxon>Dikarya</taxon>
        <taxon>Basidiomycota</taxon>
        <taxon>Agaricomycotina</taxon>
        <taxon>Tremellomycetes</taxon>
        <taxon>Tremellales</taxon>
        <taxon>Bulleribasidiaceae</taxon>
        <taxon>Dioszegia</taxon>
    </lineage>
</organism>
<accession>A0AA38LVP5</accession>
<sequence length="267" mass="30224">MASSTPKPFDYDSELPYPALHEKAKYVVLTDWDGTITDKDTNDYLTDNYGMGYEARRALNNKVLTGEVSYRDSFHQMLESVTLPYDECKRILRENIGLDPGFKEFYDFCRSKDIPVVLVSSGMTPIIRAVLSSVLPDDADSIEIIANEVKFSNPDDPASHWEIIYRHPHSHHGHDKSKAILPYRDLPGERVIFFCGDGVSDLSAAAHADVLFAKEMANGDSDLMRFCKREKIAHVPFNDFTDVTKRVKEVIEGKPYKEVLREAGNDV</sequence>